<dbReference type="Proteomes" id="UP000007241">
    <property type="component" value="Unassembled WGS sequence"/>
</dbReference>
<dbReference type="OrthoDB" id="10566988at2759"/>
<dbReference type="GeneID" id="18241155"/>
<gene>
    <name evidence="1" type="ORF">BATDEDRAFT_36655</name>
</gene>
<organism evidence="1 2">
    <name type="scientific">Batrachochytrium dendrobatidis (strain JAM81 / FGSC 10211)</name>
    <name type="common">Frog chytrid fungus</name>
    <dbReference type="NCBI Taxonomy" id="684364"/>
    <lineage>
        <taxon>Eukaryota</taxon>
        <taxon>Fungi</taxon>
        <taxon>Fungi incertae sedis</taxon>
        <taxon>Chytridiomycota</taxon>
        <taxon>Chytridiomycota incertae sedis</taxon>
        <taxon>Chytridiomycetes</taxon>
        <taxon>Rhizophydiales</taxon>
        <taxon>Rhizophydiales incertae sedis</taxon>
        <taxon>Batrachochytrium</taxon>
    </lineage>
</organism>
<reference evidence="1 2" key="1">
    <citation type="submission" date="2009-12" db="EMBL/GenBank/DDBJ databases">
        <title>The draft genome of Batrachochytrium dendrobatidis.</title>
        <authorList>
            <consortium name="US DOE Joint Genome Institute (JGI-PGF)"/>
            <person name="Kuo A."/>
            <person name="Salamov A."/>
            <person name="Schmutz J."/>
            <person name="Lucas S."/>
            <person name="Pitluck S."/>
            <person name="Rosenblum E."/>
            <person name="Stajich J."/>
            <person name="Eisen M."/>
            <person name="Grigoriev I.V."/>
        </authorList>
    </citation>
    <scope>NUCLEOTIDE SEQUENCE [LARGE SCALE GENOMIC DNA]</scope>
    <source>
        <strain evidence="2">JAM81 / FGSC 10211</strain>
    </source>
</reference>
<proteinExistence type="predicted"/>
<evidence type="ECO:0000313" key="1">
    <source>
        <dbReference type="EMBL" id="EGF82845.1"/>
    </source>
</evidence>
<evidence type="ECO:0000313" key="2">
    <source>
        <dbReference type="Proteomes" id="UP000007241"/>
    </source>
</evidence>
<dbReference type="EMBL" id="GL882880">
    <property type="protein sequence ID" value="EGF82845.1"/>
    <property type="molecule type" value="Genomic_DNA"/>
</dbReference>
<accession>F4NWK8</accession>
<name>F4NWK8_BATDJ</name>
<dbReference type="InParanoid" id="F4NWK8"/>
<dbReference type="HOGENOM" id="CLU_2557918_0_0_1"/>
<dbReference type="RefSeq" id="XP_006676862.1">
    <property type="nucleotide sequence ID" value="XM_006676799.1"/>
</dbReference>
<protein>
    <submittedName>
        <fullName evidence="1">Uncharacterized protein</fullName>
    </submittedName>
</protein>
<keyword evidence="2" id="KW-1185">Reference proteome</keyword>
<dbReference type="AlphaFoldDB" id="F4NWK8"/>
<sequence>MFSKLLSVARPISGVMRSPTSEVTTAVKAAPITRPTARSTTFPLLMNALKSSKTFPTALTLLNAAPLSLEELLVAFGVELIF</sequence>